<reference evidence="1 2" key="1">
    <citation type="submission" date="2021-05" db="EMBL/GenBank/DDBJ databases">
        <title>Genome Assembly of Synthetic Allotetraploid Brassica napus Reveals Homoeologous Exchanges between Subgenomes.</title>
        <authorList>
            <person name="Davis J.T."/>
        </authorList>
    </citation>
    <scope>NUCLEOTIDE SEQUENCE [LARGE SCALE GENOMIC DNA]</scope>
    <source>
        <strain evidence="2">cv. Da-Ae</strain>
        <tissue evidence="1">Seedling</tissue>
    </source>
</reference>
<dbReference type="Proteomes" id="UP000824890">
    <property type="component" value="Unassembled WGS sequence"/>
</dbReference>
<name>A0ABQ7YDE5_BRANA</name>
<proteinExistence type="predicted"/>
<sequence length="132" mass="14857">MDNIIAETVTIAELNEFILIAQRQANSVCDSVNVKCRRLNLSAPGTGFNMDKGWCYEASADVYLMYRVEMTIVAETAESLFVGFDGEMQKLHNIRAFEAASFGTCLPLERERIQSTQLPLLLHRWLARLAPS</sequence>
<protein>
    <submittedName>
        <fullName evidence="1">Uncharacterized protein</fullName>
    </submittedName>
</protein>
<evidence type="ECO:0000313" key="2">
    <source>
        <dbReference type="Proteomes" id="UP000824890"/>
    </source>
</evidence>
<comment type="caution">
    <text evidence="1">The sequence shown here is derived from an EMBL/GenBank/DDBJ whole genome shotgun (WGS) entry which is preliminary data.</text>
</comment>
<feature type="non-terminal residue" evidence="1">
    <location>
        <position position="132"/>
    </location>
</feature>
<organism evidence="1 2">
    <name type="scientific">Brassica napus</name>
    <name type="common">Rape</name>
    <dbReference type="NCBI Taxonomy" id="3708"/>
    <lineage>
        <taxon>Eukaryota</taxon>
        <taxon>Viridiplantae</taxon>
        <taxon>Streptophyta</taxon>
        <taxon>Embryophyta</taxon>
        <taxon>Tracheophyta</taxon>
        <taxon>Spermatophyta</taxon>
        <taxon>Magnoliopsida</taxon>
        <taxon>eudicotyledons</taxon>
        <taxon>Gunneridae</taxon>
        <taxon>Pentapetalae</taxon>
        <taxon>rosids</taxon>
        <taxon>malvids</taxon>
        <taxon>Brassicales</taxon>
        <taxon>Brassicaceae</taxon>
        <taxon>Brassiceae</taxon>
        <taxon>Brassica</taxon>
    </lineage>
</organism>
<evidence type="ECO:0000313" key="1">
    <source>
        <dbReference type="EMBL" id="KAH0866200.1"/>
    </source>
</evidence>
<keyword evidence="2" id="KW-1185">Reference proteome</keyword>
<gene>
    <name evidence="1" type="ORF">HID58_083411</name>
</gene>
<accession>A0ABQ7YDE5</accession>
<dbReference type="EMBL" id="JAGKQM010000018">
    <property type="protein sequence ID" value="KAH0866200.1"/>
    <property type="molecule type" value="Genomic_DNA"/>
</dbReference>